<dbReference type="Pfam" id="PF01476">
    <property type="entry name" value="LysM"/>
    <property type="match status" value="4"/>
</dbReference>
<dbReference type="PROSITE" id="PS50222">
    <property type="entry name" value="EF_HAND_2"/>
    <property type="match status" value="2"/>
</dbReference>
<dbReference type="Pfam" id="PF13499">
    <property type="entry name" value="EF-hand_7"/>
    <property type="match status" value="1"/>
</dbReference>
<keyword evidence="6" id="KW-1133">Transmembrane helix</keyword>
<dbReference type="SUPFAM" id="SSF47473">
    <property type="entry name" value="EF-hand"/>
    <property type="match status" value="1"/>
</dbReference>
<feature type="domain" description="LysM" evidence="9">
    <location>
        <begin position="88"/>
        <end position="132"/>
    </location>
</feature>
<feature type="compositionally biased region" description="Low complexity" evidence="5">
    <location>
        <begin position="681"/>
        <end position="690"/>
    </location>
</feature>
<dbReference type="InterPro" id="IPR018392">
    <property type="entry name" value="LysM"/>
</dbReference>
<keyword evidence="2 7" id="KW-0732">Signal</keyword>
<dbReference type="PROSITE" id="PS51782">
    <property type="entry name" value="LYSM"/>
    <property type="match status" value="4"/>
</dbReference>
<evidence type="ECO:0000256" key="1">
    <source>
        <dbReference type="ARBA" id="ARBA00022669"/>
    </source>
</evidence>
<keyword evidence="4" id="KW-0843">Virulence</keyword>
<dbReference type="EMBL" id="KV425887">
    <property type="protein sequence ID" value="KZW02535.1"/>
    <property type="molecule type" value="Genomic_DNA"/>
</dbReference>
<keyword evidence="3" id="KW-0106">Calcium</keyword>
<feature type="domain" description="LysM" evidence="9">
    <location>
        <begin position="165"/>
        <end position="209"/>
    </location>
</feature>
<dbReference type="InParanoid" id="A0A165PQR0"/>
<dbReference type="CDD" id="cd00051">
    <property type="entry name" value="EFh"/>
    <property type="match status" value="1"/>
</dbReference>
<feature type="chain" id="PRO_5007864246" description="Cysteine proteinase" evidence="7">
    <location>
        <begin position="23"/>
        <end position="1012"/>
    </location>
</feature>
<dbReference type="CDD" id="cd00118">
    <property type="entry name" value="LysM"/>
    <property type="match status" value="3"/>
</dbReference>
<dbReference type="SMART" id="SM00645">
    <property type="entry name" value="Pept_C1"/>
    <property type="match status" value="1"/>
</dbReference>
<accession>A0A165PQR0</accession>
<evidence type="ECO:0000256" key="6">
    <source>
        <dbReference type="SAM" id="Phobius"/>
    </source>
</evidence>
<dbReference type="InterPro" id="IPR002048">
    <property type="entry name" value="EF_hand_dom"/>
</dbReference>
<feature type="domain" description="LysM" evidence="9">
    <location>
        <begin position="38"/>
        <end position="82"/>
    </location>
</feature>
<dbReference type="InterPro" id="IPR011992">
    <property type="entry name" value="EF-hand-dom_pair"/>
</dbReference>
<dbReference type="InterPro" id="IPR000668">
    <property type="entry name" value="Peptidase_C1A_C"/>
</dbReference>
<evidence type="ECO:0000256" key="2">
    <source>
        <dbReference type="ARBA" id="ARBA00022729"/>
    </source>
</evidence>
<feature type="region of interest" description="Disordered" evidence="5">
    <location>
        <begin position="681"/>
        <end position="704"/>
    </location>
</feature>
<evidence type="ECO:0000256" key="5">
    <source>
        <dbReference type="SAM" id="MobiDB-lite"/>
    </source>
</evidence>
<protein>
    <recommendedName>
        <fullName evidence="12">Cysteine proteinase</fullName>
    </recommendedName>
</protein>
<dbReference type="SMART" id="SM00054">
    <property type="entry name" value="EFh"/>
    <property type="match status" value="2"/>
</dbReference>
<evidence type="ECO:0000256" key="4">
    <source>
        <dbReference type="ARBA" id="ARBA00023026"/>
    </source>
</evidence>
<dbReference type="InterPro" id="IPR018247">
    <property type="entry name" value="EF_Hand_1_Ca_BS"/>
</dbReference>
<evidence type="ECO:0000313" key="11">
    <source>
        <dbReference type="Proteomes" id="UP000077266"/>
    </source>
</evidence>
<evidence type="ECO:0000259" key="8">
    <source>
        <dbReference type="PROSITE" id="PS50222"/>
    </source>
</evidence>
<dbReference type="OrthoDB" id="5985073at2759"/>
<feature type="signal peptide" evidence="7">
    <location>
        <begin position="1"/>
        <end position="22"/>
    </location>
</feature>
<dbReference type="PROSITE" id="PS00018">
    <property type="entry name" value="EF_HAND_1"/>
    <property type="match status" value="2"/>
</dbReference>
<keyword evidence="6" id="KW-0812">Transmembrane</keyword>
<feature type="domain" description="LysM" evidence="9">
    <location>
        <begin position="215"/>
        <end position="259"/>
    </location>
</feature>
<keyword evidence="6" id="KW-0472">Membrane</keyword>
<feature type="domain" description="EF-hand" evidence="8">
    <location>
        <begin position="315"/>
        <end position="350"/>
    </location>
</feature>
<evidence type="ECO:0008006" key="12">
    <source>
        <dbReference type="Google" id="ProtNLM"/>
    </source>
</evidence>
<dbReference type="CDD" id="cd02619">
    <property type="entry name" value="Peptidase_C1"/>
    <property type="match status" value="1"/>
</dbReference>
<dbReference type="SUPFAM" id="SSF54106">
    <property type="entry name" value="LysM domain"/>
    <property type="match status" value="3"/>
</dbReference>
<keyword evidence="1" id="KW-0147">Chitin-binding</keyword>
<dbReference type="Proteomes" id="UP000077266">
    <property type="component" value="Unassembled WGS sequence"/>
</dbReference>
<evidence type="ECO:0000259" key="9">
    <source>
        <dbReference type="PROSITE" id="PS51782"/>
    </source>
</evidence>
<evidence type="ECO:0000313" key="10">
    <source>
        <dbReference type="EMBL" id="KZW02535.1"/>
    </source>
</evidence>
<dbReference type="PANTHER" id="PTHR34997">
    <property type="entry name" value="AM15"/>
    <property type="match status" value="1"/>
</dbReference>
<dbReference type="GO" id="GO:0005509">
    <property type="term" value="F:calcium ion binding"/>
    <property type="evidence" value="ECO:0007669"/>
    <property type="project" value="InterPro"/>
</dbReference>
<feature type="domain" description="EF-hand" evidence="8">
    <location>
        <begin position="362"/>
        <end position="397"/>
    </location>
</feature>
<sequence>MRSTSAVSAAVVVAIAASSAYAASNSLQVAKIQGECGTVYTVVSGDGCWGIADNAKITQEQLAALNPSLDCATLAVGDGLCLFRPCATIYTVQSGDWCAKIQDEQKVSADAMTSLNPGLDCNTIFAGQRLCVAAPPVVVDPGNPGGDPLPDTPTYPPAPTYSCNDEIPITLGDTCYDLAVEYNLQLSIFTTVNNHLDCAALNPGSMACIRPKCGGQYRVQSGDWCAKIEGDFGLASGQLVKLNPGLDCNALAADQSLCIAAAPAPETFPTQPLSLKSQDLFPGLAPGEELPQTPVISFANSENPRDTFIGNIVFLDNKQHSASFAKADVNSDGKITLDELQKITKTNNQIHRGMQTFDASYTADNVAAQIMKAADTNGDGSLSEAEYLAAVALSQSTTNEIVDEQVANMQRRALGMPEKRIAPIVIGIVAFLTLLFSISAAVWMEQLEMRARQRAAGLLDYLDVRFWDRGNEKEPTCSVYMYYSTSCAALGTSWASDCSEGGEKVFPESCNGLFTDGAKACGFLNFGCSSMCYKISTDNCDCDALNYTPEEGKAYTDTPYSTTNESGVSACRTKCSHQTGCVGFTVSATDKDNTVSCKIFKTMNNSKDDQYTSAFKLVGSPVGSGTNPICPAPPSGYAPYSAAQIQKDHEYGEALSNRYAANNEIDKRKRALIAAGNSTDTTATNATTTAQDSPSPVKRATCSTSWPSKRGFTDLNAAEAAFVKRSIALNETVASDTGIARRATPHRVDLRTNYHFTVKNQGQTGTCASHSFTTMMEGSIMKQYGRGTPKDMSVTWIARCRAGILSNEYGAAWNDIYGKVKDSYQATESCMPWSTFSGTRGPECKANSCAASQYGKLPYIQFTVEYGPSLTAAILNVNPFLYVERMKETLVDYGPIWMVFRVTDAFQQYASSINSEVVFYDGDPQWQGHGCGYVEHAMTVVGYSHHTRVNDPCGGDRLYWIVQNSWGAQSGHNGYVYIELGSLASTLWTQAYSVKVNEGTQLISSRLPTTWD</sequence>
<dbReference type="InterPro" id="IPR038765">
    <property type="entry name" value="Papain-like_cys_pep_sf"/>
</dbReference>
<evidence type="ECO:0000256" key="3">
    <source>
        <dbReference type="ARBA" id="ARBA00022837"/>
    </source>
</evidence>
<dbReference type="InterPro" id="IPR052210">
    <property type="entry name" value="LysM1-like"/>
</dbReference>
<dbReference type="STRING" id="1314781.A0A165PQR0"/>
<dbReference type="GO" id="GO:0008234">
    <property type="term" value="F:cysteine-type peptidase activity"/>
    <property type="evidence" value="ECO:0007669"/>
    <property type="project" value="InterPro"/>
</dbReference>
<feature type="transmembrane region" description="Helical" evidence="6">
    <location>
        <begin position="421"/>
        <end position="444"/>
    </location>
</feature>
<dbReference type="Gene3D" id="3.10.350.10">
    <property type="entry name" value="LysM domain"/>
    <property type="match status" value="4"/>
</dbReference>
<dbReference type="AlphaFoldDB" id="A0A165PQR0"/>
<dbReference type="SUPFAM" id="SSF54001">
    <property type="entry name" value="Cysteine proteinases"/>
    <property type="match status" value="1"/>
</dbReference>
<dbReference type="Pfam" id="PF00112">
    <property type="entry name" value="Peptidase_C1"/>
    <property type="match status" value="1"/>
</dbReference>
<gene>
    <name evidence="10" type="ORF">EXIGLDRAFT_829074</name>
</gene>
<dbReference type="GO" id="GO:0006508">
    <property type="term" value="P:proteolysis"/>
    <property type="evidence" value="ECO:0007669"/>
    <property type="project" value="InterPro"/>
</dbReference>
<dbReference type="SMART" id="SM00257">
    <property type="entry name" value="LysM"/>
    <property type="match status" value="4"/>
</dbReference>
<dbReference type="PANTHER" id="PTHR34997:SF1">
    <property type="entry name" value="PEPTIDOGLYCAN-BINDING LYSIN DOMAIN"/>
    <property type="match status" value="1"/>
</dbReference>
<dbReference type="InterPro" id="IPR036779">
    <property type="entry name" value="LysM_dom_sf"/>
</dbReference>
<name>A0A165PQR0_EXIGL</name>
<proteinExistence type="predicted"/>
<organism evidence="10 11">
    <name type="scientific">Exidia glandulosa HHB12029</name>
    <dbReference type="NCBI Taxonomy" id="1314781"/>
    <lineage>
        <taxon>Eukaryota</taxon>
        <taxon>Fungi</taxon>
        <taxon>Dikarya</taxon>
        <taxon>Basidiomycota</taxon>
        <taxon>Agaricomycotina</taxon>
        <taxon>Agaricomycetes</taxon>
        <taxon>Auriculariales</taxon>
        <taxon>Exidiaceae</taxon>
        <taxon>Exidia</taxon>
    </lineage>
</organism>
<dbReference type="Gene3D" id="1.10.238.10">
    <property type="entry name" value="EF-hand"/>
    <property type="match status" value="1"/>
</dbReference>
<reference evidence="10 11" key="1">
    <citation type="journal article" date="2016" name="Mol. Biol. Evol.">
        <title>Comparative Genomics of Early-Diverging Mushroom-Forming Fungi Provides Insights into the Origins of Lignocellulose Decay Capabilities.</title>
        <authorList>
            <person name="Nagy L.G."/>
            <person name="Riley R."/>
            <person name="Tritt A."/>
            <person name="Adam C."/>
            <person name="Daum C."/>
            <person name="Floudas D."/>
            <person name="Sun H."/>
            <person name="Yadav J.S."/>
            <person name="Pangilinan J."/>
            <person name="Larsson K.H."/>
            <person name="Matsuura K."/>
            <person name="Barry K."/>
            <person name="Labutti K."/>
            <person name="Kuo R."/>
            <person name="Ohm R.A."/>
            <person name="Bhattacharya S.S."/>
            <person name="Shirouzu T."/>
            <person name="Yoshinaga Y."/>
            <person name="Martin F.M."/>
            <person name="Grigoriev I.V."/>
            <person name="Hibbett D.S."/>
        </authorList>
    </citation>
    <scope>NUCLEOTIDE SEQUENCE [LARGE SCALE GENOMIC DNA]</scope>
    <source>
        <strain evidence="10 11">HHB12029</strain>
    </source>
</reference>
<keyword evidence="11" id="KW-1185">Reference proteome</keyword>
<evidence type="ECO:0000256" key="7">
    <source>
        <dbReference type="SAM" id="SignalP"/>
    </source>
</evidence>
<dbReference type="GO" id="GO:0008061">
    <property type="term" value="F:chitin binding"/>
    <property type="evidence" value="ECO:0007669"/>
    <property type="project" value="UniProtKB-KW"/>
</dbReference>
<dbReference type="Gene3D" id="3.90.70.10">
    <property type="entry name" value="Cysteine proteinases"/>
    <property type="match status" value="1"/>
</dbReference>